<dbReference type="PANTHER" id="PTHR36933:SF1">
    <property type="entry name" value="SLL0788 PROTEIN"/>
    <property type="match status" value="1"/>
</dbReference>
<sequence>MNMNMMINHEIMPMLIIGIVSGLLSSMNIWIDKVDDIRFSINDCYMSVLMTGWMFLLYGIYYKQMNQIYVGIVFVVLSLIAIRTQFLIDKPNFIDGMIPHHSMAIFMSKKLKEKNEEPELNKFLDNIINAQSQEIIIMKNNEI</sequence>
<evidence type="ECO:0000259" key="2">
    <source>
        <dbReference type="Pfam" id="PF03713"/>
    </source>
</evidence>
<dbReference type="Proteomes" id="UP000240325">
    <property type="component" value="Segment"/>
</dbReference>
<feature type="transmembrane region" description="Helical" evidence="1">
    <location>
        <begin position="12"/>
        <end position="31"/>
    </location>
</feature>
<accession>A0A2H4UWA4</accession>
<keyword evidence="4" id="KW-1185">Reference proteome</keyword>
<keyword evidence="1" id="KW-1133">Transmembrane helix</keyword>
<dbReference type="InterPro" id="IPR005183">
    <property type="entry name" value="DUF305_CopM-like"/>
</dbReference>
<dbReference type="EMBL" id="MF782455">
    <property type="protein sequence ID" value="ATZ81115.1"/>
    <property type="molecule type" value="Genomic_DNA"/>
</dbReference>
<proteinExistence type="predicted"/>
<evidence type="ECO:0000256" key="1">
    <source>
        <dbReference type="SAM" id="Phobius"/>
    </source>
</evidence>
<evidence type="ECO:0000313" key="3">
    <source>
        <dbReference type="EMBL" id="ATZ81115.1"/>
    </source>
</evidence>
<feature type="domain" description="DUF305" evidence="2">
    <location>
        <begin position="92"/>
        <end position="140"/>
    </location>
</feature>
<evidence type="ECO:0000313" key="4">
    <source>
        <dbReference type="Proteomes" id="UP000240325"/>
    </source>
</evidence>
<dbReference type="Gene3D" id="1.20.1260.10">
    <property type="match status" value="1"/>
</dbReference>
<keyword evidence="1" id="KW-0812">Transmembrane</keyword>
<name>A0A2H4UWA4_9VIRU</name>
<dbReference type="Pfam" id="PF03713">
    <property type="entry name" value="DUF305"/>
    <property type="match status" value="1"/>
</dbReference>
<feature type="transmembrane region" description="Helical" evidence="1">
    <location>
        <begin position="43"/>
        <end position="62"/>
    </location>
</feature>
<keyword evidence="1" id="KW-0472">Membrane</keyword>
<dbReference type="InterPro" id="IPR012347">
    <property type="entry name" value="Ferritin-like"/>
</dbReference>
<gene>
    <name evidence="3" type="ORF">BMW23_1071</name>
</gene>
<feature type="transmembrane region" description="Helical" evidence="1">
    <location>
        <begin position="68"/>
        <end position="88"/>
    </location>
</feature>
<organism evidence="3">
    <name type="scientific">Bodo saltans virus</name>
    <dbReference type="NCBI Taxonomy" id="2024608"/>
    <lineage>
        <taxon>Viruses</taxon>
        <taxon>Varidnaviria</taxon>
        <taxon>Bamfordvirae</taxon>
        <taxon>Nucleocytoviricota</taxon>
        <taxon>Megaviricetes</taxon>
        <taxon>Imitervirales</taxon>
        <taxon>Mimiviridae</taxon>
        <taxon>Klosneuvirinae</taxon>
        <taxon>Theiavirus</taxon>
        <taxon>Theiavirus salishense</taxon>
    </lineage>
</organism>
<protein>
    <submittedName>
        <fullName evidence="3">Arginine ADP-ribosyltransferase</fullName>
    </submittedName>
</protein>
<reference evidence="3" key="1">
    <citation type="journal article" date="2017" name="Elife">
        <title>The kinetoplastid-infecting Bodo saltans virus (BsV), a window into the most abundant giant viruses in the sea.</title>
        <authorList>
            <person name="Deeg C.M."/>
            <person name="Chow C.-E.T."/>
            <person name="Suttle C.A."/>
        </authorList>
    </citation>
    <scope>NUCLEOTIDE SEQUENCE</scope>
    <source>
        <strain evidence="3">NG1</strain>
    </source>
</reference>
<dbReference type="PANTHER" id="PTHR36933">
    <property type="entry name" value="SLL0788 PROTEIN"/>
    <property type="match status" value="1"/>
</dbReference>